<dbReference type="GO" id="GO:0004754">
    <property type="term" value="F:saccharopine dehydrogenase (NAD+, L-lysine-forming) activity"/>
    <property type="evidence" value="ECO:0007669"/>
    <property type="project" value="UniProtKB-EC"/>
</dbReference>
<dbReference type="Proteomes" id="UP000008674">
    <property type="component" value="Chromosome"/>
</dbReference>
<dbReference type="PANTHER" id="PTHR43781:SF1">
    <property type="entry name" value="SACCHAROPINE DEHYDROGENASE"/>
    <property type="match status" value="1"/>
</dbReference>
<dbReference type="STRING" id="309807.SRU_1725"/>
<name>Q2S1T8_SALRD</name>
<protein>
    <submittedName>
        <fullName evidence="2">Saccharopine dehydrogenase</fullName>
        <ecNumber evidence="2">1.5.1.7</ecNumber>
    </submittedName>
</protein>
<dbReference type="SUPFAM" id="SSF51735">
    <property type="entry name" value="NAD(P)-binding Rossmann-fold domains"/>
    <property type="match status" value="1"/>
</dbReference>
<feature type="domain" description="Saccharopine dehydrogenase NADP binding" evidence="1">
    <location>
        <begin position="47"/>
        <end position="142"/>
    </location>
</feature>
<sequence>MTSVPSRSRRRCTCSFGPWSWGFGPLRRTIRRELSSQHGPESQMSALIYGAYGYTGQLIARAAVERGLQPVLAGRNADRLAELGAALDLPTRTVSLSDPERLRTALDGISVALHCAGPFVRTAPPMIAACLETGTHYLDLTGEVDVFRRLADRGADAEAAGCMVLPGIGFDVVPSDCLSRFVAAHTPDADILEVALYAEGTVSQGTLKTLIEQMGRGGVVRREGRLHDVPPGWTSRNVDFGDRRRGVTSIPEGSVVTSGVSTDVPNVTAYIAVPLLVQSLLRASRHVQGILTWPPLKQLLKRLVEQGRPGPSAEERQQGRTVVWASARGSEGGVTTARLHGPEAYTFTARSAVEALQRVLDGTAPAGYQTPATAFGADFALAVDGTSRQIVEEPSRA</sequence>
<dbReference type="Gene3D" id="3.40.50.720">
    <property type="entry name" value="NAD(P)-binding Rossmann-like Domain"/>
    <property type="match status" value="1"/>
</dbReference>
<evidence type="ECO:0000313" key="2">
    <source>
        <dbReference type="EMBL" id="ABC45129.1"/>
    </source>
</evidence>
<dbReference type="EC" id="1.5.1.7" evidence="2"/>
<evidence type="ECO:0000259" key="1">
    <source>
        <dbReference type="Pfam" id="PF03435"/>
    </source>
</evidence>
<evidence type="ECO:0000313" key="3">
    <source>
        <dbReference type="Proteomes" id="UP000008674"/>
    </source>
</evidence>
<keyword evidence="2" id="KW-0560">Oxidoreductase</keyword>
<dbReference type="InterPro" id="IPR005097">
    <property type="entry name" value="Sacchrp_dh_NADP-bd"/>
</dbReference>
<dbReference type="InterPro" id="IPR036291">
    <property type="entry name" value="NAD(P)-bd_dom_sf"/>
</dbReference>
<dbReference type="AlphaFoldDB" id="Q2S1T8"/>
<reference evidence="2 3" key="1">
    <citation type="journal article" date="2005" name="Proc. Natl. Acad. Sci. U.S.A.">
        <title>The genome of Salinibacter ruber: convergence and gene exchange among hyperhalophilic bacteria and archaea.</title>
        <authorList>
            <person name="Mongodin E.F."/>
            <person name="Nelson K.E."/>
            <person name="Daugherty S."/>
            <person name="Deboy R.T."/>
            <person name="Wister J."/>
            <person name="Khouri H."/>
            <person name="Weidman J."/>
            <person name="Walsh D.A."/>
            <person name="Papke R.T."/>
            <person name="Sanchez Perez G."/>
            <person name="Sharma A.K."/>
            <person name="Nesbo C.L."/>
            <person name="MacLeod D."/>
            <person name="Bapteste E."/>
            <person name="Doolittle W.F."/>
            <person name="Charlebois R.L."/>
            <person name="Legault B."/>
            <person name="Rodriguez-Valera F."/>
        </authorList>
    </citation>
    <scope>NUCLEOTIDE SEQUENCE [LARGE SCALE GENOMIC DNA]</scope>
    <source>
        <strain evidence="3">DSM 13855 / CECT 5946 / M31</strain>
    </source>
</reference>
<keyword evidence="3" id="KW-1185">Reference proteome</keyword>
<dbReference type="eggNOG" id="COG3268">
    <property type="taxonomic scope" value="Bacteria"/>
</dbReference>
<dbReference type="Pfam" id="PF03435">
    <property type="entry name" value="Sacchrp_dh_NADP"/>
    <property type="match status" value="1"/>
</dbReference>
<organism evidence="2 3">
    <name type="scientific">Salinibacter ruber (strain DSM 13855 / M31)</name>
    <dbReference type="NCBI Taxonomy" id="309807"/>
    <lineage>
        <taxon>Bacteria</taxon>
        <taxon>Pseudomonadati</taxon>
        <taxon>Rhodothermota</taxon>
        <taxon>Rhodothermia</taxon>
        <taxon>Rhodothermales</taxon>
        <taxon>Salinibacteraceae</taxon>
        <taxon>Salinibacter</taxon>
    </lineage>
</organism>
<dbReference type="PANTHER" id="PTHR43781">
    <property type="entry name" value="SACCHAROPINE DEHYDROGENASE"/>
    <property type="match status" value="1"/>
</dbReference>
<dbReference type="EMBL" id="CP000159">
    <property type="protein sequence ID" value="ABC45129.1"/>
    <property type="molecule type" value="Genomic_DNA"/>
</dbReference>
<proteinExistence type="predicted"/>
<dbReference type="HOGENOM" id="CLU_046808_0_0_10"/>
<dbReference type="OrthoDB" id="623995at2"/>
<accession>Q2S1T8</accession>
<dbReference type="KEGG" id="sru:SRU_1725"/>
<gene>
    <name evidence="2" type="primary">lys1</name>
    <name evidence="2" type="ordered locus">SRU_1725</name>
</gene>
<dbReference type="EnsemblBacteria" id="ABC45129">
    <property type="protein sequence ID" value="ABC45129"/>
    <property type="gene ID" value="SRU_1725"/>
</dbReference>